<keyword evidence="4" id="KW-0597">Phosphoprotein</keyword>
<dbReference type="InterPro" id="IPR004358">
    <property type="entry name" value="Sig_transdc_His_kin-like_C"/>
</dbReference>
<dbReference type="Proteomes" id="UP001597097">
    <property type="component" value="Unassembled WGS sequence"/>
</dbReference>
<name>A0ABW4GYQ6_9ACTN</name>
<dbReference type="GO" id="GO:0005524">
    <property type="term" value="F:ATP binding"/>
    <property type="evidence" value="ECO:0007669"/>
    <property type="project" value="UniProtKB-KW"/>
</dbReference>
<dbReference type="EMBL" id="JBHUCM010000078">
    <property type="protein sequence ID" value="MFD1547645.1"/>
    <property type="molecule type" value="Genomic_DNA"/>
</dbReference>
<evidence type="ECO:0000256" key="1">
    <source>
        <dbReference type="ARBA" id="ARBA00000085"/>
    </source>
</evidence>
<evidence type="ECO:0000259" key="13">
    <source>
        <dbReference type="PROSITE" id="PS50885"/>
    </source>
</evidence>
<dbReference type="EC" id="2.7.13.3" evidence="3"/>
<dbReference type="PANTHER" id="PTHR45436:SF5">
    <property type="entry name" value="SENSOR HISTIDINE KINASE TRCS"/>
    <property type="match status" value="1"/>
</dbReference>
<organism evidence="14 15">
    <name type="scientific">Nonomuraea guangzhouensis</name>
    <dbReference type="NCBI Taxonomy" id="1291555"/>
    <lineage>
        <taxon>Bacteria</taxon>
        <taxon>Bacillati</taxon>
        <taxon>Actinomycetota</taxon>
        <taxon>Actinomycetes</taxon>
        <taxon>Streptosporangiales</taxon>
        <taxon>Streptosporangiaceae</taxon>
        <taxon>Nonomuraea</taxon>
    </lineage>
</organism>
<dbReference type="InterPro" id="IPR005467">
    <property type="entry name" value="His_kinase_dom"/>
</dbReference>
<evidence type="ECO:0000256" key="9">
    <source>
        <dbReference type="ARBA" id="ARBA00023012"/>
    </source>
</evidence>
<evidence type="ECO:0000256" key="11">
    <source>
        <dbReference type="SAM" id="MobiDB-lite"/>
    </source>
</evidence>
<evidence type="ECO:0000256" key="5">
    <source>
        <dbReference type="ARBA" id="ARBA00022679"/>
    </source>
</evidence>
<dbReference type="Pfam" id="PF00512">
    <property type="entry name" value="HisKA"/>
    <property type="match status" value="1"/>
</dbReference>
<dbReference type="InterPro" id="IPR003594">
    <property type="entry name" value="HATPase_dom"/>
</dbReference>
<gene>
    <name evidence="14" type="ORF">ACFSJ0_62190</name>
</gene>
<keyword evidence="8" id="KW-1133">Transmembrane helix</keyword>
<dbReference type="InterPro" id="IPR036097">
    <property type="entry name" value="HisK_dim/P_sf"/>
</dbReference>
<evidence type="ECO:0000256" key="10">
    <source>
        <dbReference type="ARBA" id="ARBA00023136"/>
    </source>
</evidence>
<evidence type="ECO:0000259" key="12">
    <source>
        <dbReference type="PROSITE" id="PS50109"/>
    </source>
</evidence>
<evidence type="ECO:0000313" key="15">
    <source>
        <dbReference type="Proteomes" id="UP001597097"/>
    </source>
</evidence>
<dbReference type="CDD" id="cd00082">
    <property type="entry name" value="HisKA"/>
    <property type="match status" value="1"/>
</dbReference>
<proteinExistence type="predicted"/>
<comment type="catalytic activity">
    <reaction evidence="1">
        <text>ATP + protein L-histidine = ADP + protein N-phospho-L-histidine.</text>
        <dbReference type="EC" id="2.7.13.3"/>
    </reaction>
</comment>
<keyword evidence="7" id="KW-0418">Kinase</keyword>
<dbReference type="SMART" id="SM00387">
    <property type="entry name" value="HATPase_c"/>
    <property type="match status" value="1"/>
</dbReference>
<dbReference type="Pfam" id="PF02518">
    <property type="entry name" value="HATPase_c"/>
    <property type="match status" value="1"/>
</dbReference>
<dbReference type="PANTHER" id="PTHR45436">
    <property type="entry name" value="SENSOR HISTIDINE KINASE YKOH"/>
    <property type="match status" value="1"/>
</dbReference>
<dbReference type="CDD" id="cd00075">
    <property type="entry name" value="HATPase"/>
    <property type="match status" value="1"/>
</dbReference>
<keyword evidence="14" id="KW-0547">Nucleotide-binding</keyword>
<keyword evidence="9" id="KW-0902">Two-component regulatory system</keyword>
<dbReference type="PRINTS" id="PR00344">
    <property type="entry name" value="BCTRLSENSOR"/>
</dbReference>
<dbReference type="SMART" id="SM00304">
    <property type="entry name" value="HAMP"/>
    <property type="match status" value="1"/>
</dbReference>
<dbReference type="PROSITE" id="PS50885">
    <property type="entry name" value="HAMP"/>
    <property type="match status" value="1"/>
</dbReference>
<evidence type="ECO:0000256" key="6">
    <source>
        <dbReference type="ARBA" id="ARBA00022692"/>
    </source>
</evidence>
<sequence>MGLASVRLRATAAATLVVAVALGLAALVLVMALRGSLRSSADEEAARKAVAAAPYAQTIALSTEPRQGATGLARTSGELTTTDFVRACRAPATTRKVRPSSDTATTDPVRKPGEPATTGKGPTPDPATTSKVRPSGEPTATSKVHTSDGPTVTGPARPCGEPATAGKVRSYSDMLTGRTADADGVVRMADLDVMITATRAVPVGSWAEDDAFAVAGMPVSTSTGSGMLWARASLAGADQALATLNGALLPGVPALLLVVAGMTWFSVGRTLAPVAAIRAKVADITARDLHQRVPVPRSGDEIAALATTVNGTLDRLETAVETHKRFVADAAHELRSPIATLRARLELAEPTELTAEALADVDRLQSLAADLLLLAKLDAGEPLRTGDLDLGQVAAEESLRIKRRPELRMELDVEPDVVFQGSRAHLARLVTNLVDNAVRHAATFVRVRVHGEDGQAVLRVLDDGPGIPEGEREAVFDRFTRLDEARARDVGGAGLGLPIARDIASLHGGTLIAEEGGFIARFPLNH</sequence>
<keyword evidence="15" id="KW-1185">Reference proteome</keyword>
<dbReference type="InterPro" id="IPR003661">
    <property type="entry name" value="HisK_dim/P_dom"/>
</dbReference>
<evidence type="ECO:0000256" key="3">
    <source>
        <dbReference type="ARBA" id="ARBA00012438"/>
    </source>
</evidence>
<dbReference type="RefSeq" id="WP_246653754.1">
    <property type="nucleotide sequence ID" value="NZ_JAHKRM010000034.1"/>
</dbReference>
<dbReference type="Gene3D" id="6.10.340.10">
    <property type="match status" value="1"/>
</dbReference>
<protein>
    <recommendedName>
        <fullName evidence="3">histidine kinase</fullName>
        <ecNumber evidence="3">2.7.13.3</ecNumber>
    </recommendedName>
</protein>
<dbReference type="SUPFAM" id="SSF47384">
    <property type="entry name" value="Homodimeric domain of signal transducing histidine kinase"/>
    <property type="match status" value="1"/>
</dbReference>
<dbReference type="SUPFAM" id="SSF55874">
    <property type="entry name" value="ATPase domain of HSP90 chaperone/DNA topoisomerase II/histidine kinase"/>
    <property type="match status" value="1"/>
</dbReference>
<evidence type="ECO:0000256" key="4">
    <source>
        <dbReference type="ARBA" id="ARBA00022553"/>
    </source>
</evidence>
<dbReference type="PROSITE" id="PS50109">
    <property type="entry name" value="HIS_KIN"/>
    <property type="match status" value="1"/>
</dbReference>
<evidence type="ECO:0000313" key="14">
    <source>
        <dbReference type="EMBL" id="MFD1547645.1"/>
    </source>
</evidence>
<dbReference type="Gene3D" id="3.30.565.10">
    <property type="entry name" value="Histidine kinase-like ATPase, C-terminal domain"/>
    <property type="match status" value="1"/>
</dbReference>
<dbReference type="InterPro" id="IPR036890">
    <property type="entry name" value="HATPase_C_sf"/>
</dbReference>
<dbReference type="Gene3D" id="1.10.287.130">
    <property type="match status" value="1"/>
</dbReference>
<evidence type="ECO:0000256" key="2">
    <source>
        <dbReference type="ARBA" id="ARBA00004236"/>
    </source>
</evidence>
<feature type="compositionally biased region" description="Polar residues" evidence="11">
    <location>
        <begin position="126"/>
        <end position="150"/>
    </location>
</feature>
<reference evidence="15" key="1">
    <citation type="journal article" date="2019" name="Int. J. Syst. Evol. Microbiol.">
        <title>The Global Catalogue of Microorganisms (GCM) 10K type strain sequencing project: providing services to taxonomists for standard genome sequencing and annotation.</title>
        <authorList>
            <consortium name="The Broad Institute Genomics Platform"/>
            <consortium name="The Broad Institute Genome Sequencing Center for Infectious Disease"/>
            <person name="Wu L."/>
            <person name="Ma J."/>
        </authorList>
    </citation>
    <scope>NUCLEOTIDE SEQUENCE [LARGE SCALE GENOMIC DNA]</scope>
    <source>
        <strain evidence="15">CGMCC 1.15399</strain>
    </source>
</reference>
<keyword evidence="14" id="KW-0067">ATP-binding</keyword>
<keyword evidence="5" id="KW-0808">Transferase</keyword>
<accession>A0ABW4GYQ6</accession>
<comment type="caution">
    <text evidence="14">The sequence shown here is derived from an EMBL/GenBank/DDBJ whole genome shotgun (WGS) entry which is preliminary data.</text>
</comment>
<feature type="region of interest" description="Disordered" evidence="11">
    <location>
        <begin position="84"/>
        <end position="166"/>
    </location>
</feature>
<comment type="subcellular location">
    <subcellularLocation>
        <location evidence="2">Cell membrane</location>
    </subcellularLocation>
</comment>
<dbReference type="CDD" id="cd06225">
    <property type="entry name" value="HAMP"/>
    <property type="match status" value="1"/>
</dbReference>
<feature type="domain" description="Histidine kinase" evidence="12">
    <location>
        <begin position="329"/>
        <end position="511"/>
    </location>
</feature>
<dbReference type="SMART" id="SM00388">
    <property type="entry name" value="HisKA"/>
    <property type="match status" value="1"/>
</dbReference>
<evidence type="ECO:0000256" key="8">
    <source>
        <dbReference type="ARBA" id="ARBA00022989"/>
    </source>
</evidence>
<evidence type="ECO:0000256" key="7">
    <source>
        <dbReference type="ARBA" id="ARBA00022777"/>
    </source>
</evidence>
<keyword evidence="6" id="KW-0812">Transmembrane</keyword>
<keyword evidence="10" id="KW-0472">Membrane</keyword>
<dbReference type="InterPro" id="IPR050428">
    <property type="entry name" value="TCS_sensor_his_kinase"/>
</dbReference>
<dbReference type="SUPFAM" id="SSF158472">
    <property type="entry name" value="HAMP domain-like"/>
    <property type="match status" value="1"/>
</dbReference>
<feature type="domain" description="HAMP" evidence="13">
    <location>
        <begin position="268"/>
        <end position="321"/>
    </location>
</feature>
<dbReference type="Pfam" id="PF00672">
    <property type="entry name" value="HAMP"/>
    <property type="match status" value="1"/>
</dbReference>
<dbReference type="InterPro" id="IPR003660">
    <property type="entry name" value="HAMP_dom"/>
</dbReference>